<dbReference type="InterPro" id="IPR002731">
    <property type="entry name" value="ATPase_BadF"/>
</dbReference>
<dbReference type="InterPro" id="IPR052519">
    <property type="entry name" value="Euk-type_GlcNAc_Kinase"/>
</dbReference>
<evidence type="ECO:0000256" key="2">
    <source>
        <dbReference type="ARBA" id="ARBA00012122"/>
    </source>
</evidence>
<keyword evidence="7" id="KW-1185">Reference proteome</keyword>
<dbReference type="SUPFAM" id="SSF53067">
    <property type="entry name" value="Actin-like ATPase domain"/>
    <property type="match status" value="2"/>
</dbReference>
<evidence type="ECO:0000259" key="5">
    <source>
        <dbReference type="Pfam" id="PF01869"/>
    </source>
</evidence>
<dbReference type="GO" id="GO:0045127">
    <property type="term" value="F:N-acetylglucosamine kinase activity"/>
    <property type="evidence" value="ECO:0007669"/>
    <property type="project" value="UniProtKB-EC"/>
</dbReference>
<organism evidence="6 7">
    <name type="scientific">Sporidiobolus salmonicolor</name>
    <name type="common">Yeast-like fungus</name>
    <name type="synonym">Sporobolomyces salmonicolor</name>
    <dbReference type="NCBI Taxonomy" id="5005"/>
    <lineage>
        <taxon>Eukaryota</taxon>
        <taxon>Fungi</taxon>
        <taxon>Dikarya</taxon>
        <taxon>Basidiomycota</taxon>
        <taxon>Pucciniomycotina</taxon>
        <taxon>Microbotryomycetes</taxon>
        <taxon>Sporidiobolales</taxon>
        <taxon>Sporidiobolaceae</taxon>
        <taxon>Sporobolomyces</taxon>
    </lineage>
</organism>
<evidence type="ECO:0000256" key="4">
    <source>
        <dbReference type="ARBA" id="ARBA00031123"/>
    </source>
</evidence>
<evidence type="ECO:0000256" key="1">
    <source>
        <dbReference type="ARBA" id="ARBA00006198"/>
    </source>
</evidence>
<comment type="similarity">
    <text evidence="1">Belongs to the eukaryotic-type N-acetylglucosamine kinase family.</text>
</comment>
<dbReference type="EMBL" id="CENE01000032">
    <property type="protein sequence ID" value="CEQ42678.1"/>
    <property type="molecule type" value="Genomic_DNA"/>
</dbReference>
<dbReference type="Pfam" id="PF01869">
    <property type="entry name" value="BcrAD_BadFG"/>
    <property type="match status" value="1"/>
</dbReference>
<dbReference type="PANTHER" id="PTHR43190">
    <property type="entry name" value="N-ACETYL-D-GLUCOSAMINE KINASE"/>
    <property type="match status" value="1"/>
</dbReference>
<dbReference type="InterPro" id="IPR043129">
    <property type="entry name" value="ATPase_NBD"/>
</dbReference>
<sequence length="386" mass="40657">MYLGALLQAGRGSESAQDAKPSPDVPAPGLYLCVDGGGTAVKVVVMNQHGEVGRAVGPPCNVKSAGGPQNALSTILQTTWRALQDLPGSLLFPVDRVTPEPIHLHLFQRVWLGLAGVLHQADIDAVREVASRAFGFAEDDARLRITNDGHLLAAPSVLLPCIESTIVLVAGTGSGMDVGLDLVGVSGGWGYLLGDEGSAYCVGRLAIRRLMTAADARLSFSLANPSSKPAPLLPLFSALLIHLRASDPAHLIDKAYTIHSDPASSTFAERETERKLWIAEGARLVFSYAFEDSDADDESRAMARSILEEAIGPLVETTLTLIGDRSVVDPSKGALFLGGGLWNSEGYLRMLTTSLAAKQVAFAKVGIVKSAAEEGARALVALDKDT</sequence>
<evidence type="ECO:0000256" key="3">
    <source>
        <dbReference type="ARBA" id="ARBA00014974"/>
    </source>
</evidence>
<dbReference type="OrthoDB" id="311172at2759"/>
<proteinExistence type="inferred from homology"/>
<dbReference type="PANTHER" id="PTHR43190:SF3">
    <property type="entry name" value="N-ACETYL-D-GLUCOSAMINE KINASE"/>
    <property type="match status" value="1"/>
</dbReference>
<dbReference type="Gene3D" id="3.30.420.40">
    <property type="match status" value="1"/>
</dbReference>
<dbReference type="CDD" id="cd24007">
    <property type="entry name" value="ASKHA_NBD_eukNAGK-like"/>
    <property type="match status" value="1"/>
</dbReference>
<evidence type="ECO:0000313" key="7">
    <source>
        <dbReference type="Proteomes" id="UP000243876"/>
    </source>
</evidence>
<name>A0A0D6ES91_SPOSA</name>
<dbReference type="AlphaFoldDB" id="A0A0D6ES91"/>
<reference evidence="7" key="1">
    <citation type="submission" date="2015-02" db="EMBL/GenBank/DDBJ databases">
        <authorList>
            <person name="Gon?alves P."/>
        </authorList>
    </citation>
    <scope>NUCLEOTIDE SEQUENCE [LARGE SCALE GENOMIC DNA]</scope>
</reference>
<dbReference type="EC" id="2.7.1.59" evidence="2"/>
<accession>A0A0D6ES91</accession>
<evidence type="ECO:0000313" key="6">
    <source>
        <dbReference type="EMBL" id="CEQ42678.1"/>
    </source>
</evidence>
<dbReference type="Proteomes" id="UP000243876">
    <property type="component" value="Unassembled WGS sequence"/>
</dbReference>
<protein>
    <recommendedName>
        <fullName evidence="3">N-acetyl-D-glucosamine kinase</fullName>
        <ecNumber evidence="2">2.7.1.59</ecNumber>
    </recommendedName>
    <alternativeName>
        <fullName evidence="4">GlcNAc kinase</fullName>
    </alternativeName>
</protein>
<gene>
    <name evidence="6" type="primary">SPOSA6832_04527</name>
</gene>
<feature type="domain" description="ATPase BadF/BadG/BcrA/BcrD type" evidence="5">
    <location>
        <begin position="34"/>
        <end position="358"/>
    </location>
</feature>